<sequence>MPLLMMFCTCRSFSPHPPSPSHSAEPLGINIAAESFNQSGDTPFGPLERLGVPELQDGLHAFGIYANVEAATVYSLYTADMERVYLRLRATFRNSLRLPISPFSSSTCQAFSDVGYRGDRGEVEIEVLEGAHRSQH</sequence>
<dbReference type="InParanoid" id="D8LFX2"/>
<keyword evidence="2" id="KW-1185">Reference proteome</keyword>
<proteinExistence type="predicted"/>
<evidence type="ECO:0000313" key="1">
    <source>
        <dbReference type="EMBL" id="CBN78871.1"/>
    </source>
</evidence>
<gene>
    <name evidence="1" type="ORF">Esi_0152_0043</name>
</gene>
<evidence type="ECO:0000313" key="2">
    <source>
        <dbReference type="Proteomes" id="UP000002630"/>
    </source>
</evidence>
<name>D8LFX2_ECTSI</name>
<dbReference type="EMBL" id="FN649728">
    <property type="protein sequence ID" value="CBN78871.1"/>
    <property type="molecule type" value="Genomic_DNA"/>
</dbReference>
<dbReference type="AlphaFoldDB" id="D8LFX2"/>
<protein>
    <submittedName>
        <fullName evidence="1">Uncharacterized protein</fullName>
    </submittedName>
</protein>
<accession>D8LFX2</accession>
<organism evidence="1 2">
    <name type="scientific">Ectocarpus siliculosus</name>
    <name type="common">Brown alga</name>
    <name type="synonym">Conferva siliculosa</name>
    <dbReference type="NCBI Taxonomy" id="2880"/>
    <lineage>
        <taxon>Eukaryota</taxon>
        <taxon>Sar</taxon>
        <taxon>Stramenopiles</taxon>
        <taxon>Ochrophyta</taxon>
        <taxon>PX clade</taxon>
        <taxon>Phaeophyceae</taxon>
        <taxon>Ectocarpales</taxon>
        <taxon>Ectocarpaceae</taxon>
        <taxon>Ectocarpus</taxon>
    </lineage>
</organism>
<dbReference type="Proteomes" id="UP000002630">
    <property type="component" value="Linkage Group LG03"/>
</dbReference>
<reference evidence="1 2" key="1">
    <citation type="journal article" date="2010" name="Nature">
        <title>The Ectocarpus genome and the independent evolution of multicellularity in brown algae.</title>
        <authorList>
            <person name="Cock J.M."/>
            <person name="Sterck L."/>
            <person name="Rouze P."/>
            <person name="Scornet D."/>
            <person name="Allen A.E."/>
            <person name="Amoutzias G."/>
            <person name="Anthouard V."/>
            <person name="Artiguenave F."/>
            <person name="Aury J.M."/>
            <person name="Badger J.H."/>
            <person name="Beszteri B."/>
            <person name="Billiau K."/>
            <person name="Bonnet E."/>
            <person name="Bothwell J.H."/>
            <person name="Bowler C."/>
            <person name="Boyen C."/>
            <person name="Brownlee C."/>
            <person name="Carrano C.J."/>
            <person name="Charrier B."/>
            <person name="Cho G.Y."/>
            <person name="Coelho S.M."/>
            <person name="Collen J."/>
            <person name="Corre E."/>
            <person name="Da Silva C."/>
            <person name="Delage L."/>
            <person name="Delaroque N."/>
            <person name="Dittami S.M."/>
            <person name="Doulbeau S."/>
            <person name="Elias M."/>
            <person name="Farnham G."/>
            <person name="Gachon C.M."/>
            <person name="Gschloessl B."/>
            <person name="Heesch S."/>
            <person name="Jabbari K."/>
            <person name="Jubin C."/>
            <person name="Kawai H."/>
            <person name="Kimura K."/>
            <person name="Kloareg B."/>
            <person name="Kupper F.C."/>
            <person name="Lang D."/>
            <person name="Le Bail A."/>
            <person name="Leblanc C."/>
            <person name="Lerouge P."/>
            <person name="Lohr M."/>
            <person name="Lopez P.J."/>
            <person name="Martens C."/>
            <person name="Maumus F."/>
            <person name="Michel G."/>
            <person name="Miranda-Saavedra D."/>
            <person name="Morales J."/>
            <person name="Moreau H."/>
            <person name="Motomura T."/>
            <person name="Nagasato C."/>
            <person name="Napoli C.A."/>
            <person name="Nelson D.R."/>
            <person name="Nyvall-Collen P."/>
            <person name="Peters A.F."/>
            <person name="Pommier C."/>
            <person name="Potin P."/>
            <person name="Poulain J."/>
            <person name="Quesneville H."/>
            <person name="Read B."/>
            <person name="Rensing S.A."/>
            <person name="Ritter A."/>
            <person name="Rousvoal S."/>
            <person name="Samanta M."/>
            <person name="Samson G."/>
            <person name="Schroeder D.C."/>
            <person name="Segurens B."/>
            <person name="Strittmatter M."/>
            <person name="Tonon T."/>
            <person name="Tregear J.W."/>
            <person name="Valentin K."/>
            <person name="von Dassow P."/>
            <person name="Yamagishi T."/>
            <person name="Van de Peer Y."/>
            <person name="Wincker P."/>
        </authorList>
    </citation>
    <scope>NUCLEOTIDE SEQUENCE [LARGE SCALE GENOMIC DNA]</scope>
    <source>
        <strain evidence="2">Ec32 / CCAP1310/4</strain>
    </source>
</reference>
<dbReference type="EMBL" id="FN648082">
    <property type="protein sequence ID" value="CBN78871.1"/>
    <property type="molecule type" value="Genomic_DNA"/>
</dbReference>